<accession>A0A6G9Z236</accession>
<gene>
    <name evidence="1" type="ORF">F6W96_12980</name>
</gene>
<name>A0A6G9Z236_9NOCA</name>
<dbReference type="AlphaFoldDB" id="A0A6G9Z236"/>
<dbReference type="EMBL" id="CP046173">
    <property type="protein sequence ID" value="QIS19073.1"/>
    <property type="molecule type" value="Genomic_DNA"/>
</dbReference>
<proteinExistence type="predicted"/>
<evidence type="ECO:0000313" key="2">
    <source>
        <dbReference type="Proteomes" id="UP000500953"/>
    </source>
</evidence>
<protein>
    <submittedName>
        <fullName evidence="1">Uncharacterized protein</fullName>
    </submittedName>
</protein>
<evidence type="ECO:0000313" key="1">
    <source>
        <dbReference type="EMBL" id="QIS19073.1"/>
    </source>
</evidence>
<dbReference type="RefSeq" id="WP_167486376.1">
    <property type="nucleotide sequence ID" value="NZ_CP046173.1"/>
</dbReference>
<sequence>MTVAEELRSMSGGGLTALAQHESVVNGIPVSVLIERPEVDRAGRAWRCRVRVVRGTGRIEHSQVVGTSAHEVLEQALDLAATRLGISESELLSGASMGLDTDSDR</sequence>
<organism evidence="1 2">
    <name type="scientific">Nocardia terpenica</name>
    <dbReference type="NCBI Taxonomy" id="455432"/>
    <lineage>
        <taxon>Bacteria</taxon>
        <taxon>Bacillati</taxon>
        <taxon>Actinomycetota</taxon>
        <taxon>Actinomycetes</taxon>
        <taxon>Mycobacteriales</taxon>
        <taxon>Nocardiaceae</taxon>
        <taxon>Nocardia</taxon>
    </lineage>
</organism>
<reference evidence="1 2" key="1">
    <citation type="journal article" date="2019" name="ACS Chem. Biol.">
        <title>Identification and Mobilization of a Cryptic Antibiotic Biosynthesis Gene Locus from a Human-Pathogenic Nocardia Isolate.</title>
        <authorList>
            <person name="Herisse M."/>
            <person name="Ishida K."/>
            <person name="Porter J.L."/>
            <person name="Howden B."/>
            <person name="Hertweck C."/>
            <person name="Stinear T.P."/>
            <person name="Pidot S.J."/>
        </authorList>
    </citation>
    <scope>NUCLEOTIDE SEQUENCE [LARGE SCALE GENOMIC DNA]</scope>
    <source>
        <strain evidence="1 2">AUSMDU00012715</strain>
    </source>
</reference>
<dbReference type="Proteomes" id="UP000500953">
    <property type="component" value="Chromosome"/>
</dbReference>